<feature type="domain" description="Large ribosomal subunit protein eL40" evidence="12">
    <location>
        <begin position="48"/>
        <end position="98"/>
    </location>
</feature>
<gene>
    <name evidence="14" type="primary">LOC111154816</name>
</gene>
<keyword evidence="5" id="KW-1017">Isopeptide bond</keyword>
<evidence type="ECO:0000256" key="10">
    <source>
        <dbReference type="ARBA" id="ARBA00023274"/>
    </source>
</evidence>
<evidence type="ECO:0000256" key="5">
    <source>
        <dbReference type="ARBA" id="ARBA00022499"/>
    </source>
</evidence>
<dbReference type="GO" id="GO:1990904">
    <property type="term" value="C:ribonucleoprotein complex"/>
    <property type="evidence" value="ECO:0007669"/>
    <property type="project" value="UniProtKB-KW"/>
</dbReference>
<keyword evidence="6" id="KW-0677">Repeat</keyword>
<dbReference type="SUPFAM" id="SSF54236">
    <property type="entry name" value="Ubiquitin-like"/>
    <property type="match status" value="1"/>
</dbReference>
<dbReference type="GO" id="GO:0005840">
    <property type="term" value="C:ribosome"/>
    <property type="evidence" value="ECO:0007669"/>
    <property type="project" value="UniProtKB-KW"/>
</dbReference>
<comment type="similarity">
    <text evidence="3">Belongs to the ubiquitin family.</text>
</comment>
<evidence type="ECO:0000256" key="2">
    <source>
        <dbReference type="ARBA" id="ARBA00004496"/>
    </source>
</evidence>
<dbReference type="SUPFAM" id="SSF57829">
    <property type="entry name" value="Zn-binding ribosomal proteins"/>
    <property type="match status" value="1"/>
</dbReference>
<evidence type="ECO:0000313" key="13">
    <source>
        <dbReference type="Proteomes" id="UP000248482"/>
    </source>
</evidence>
<dbReference type="GeneID" id="111154816"/>
<evidence type="ECO:0000256" key="3">
    <source>
        <dbReference type="ARBA" id="ARBA00008430"/>
    </source>
</evidence>
<dbReference type="GO" id="GO:0005737">
    <property type="term" value="C:cytoplasm"/>
    <property type="evidence" value="ECO:0007669"/>
    <property type="project" value="UniProtKB-SubCell"/>
</dbReference>
<reference evidence="14" key="1">
    <citation type="submission" date="2025-08" db="UniProtKB">
        <authorList>
            <consortium name="RefSeq"/>
        </authorList>
    </citation>
    <scope>IDENTIFICATION</scope>
    <source>
        <tissue evidence="14">Blood</tissue>
    </source>
</reference>
<evidence type="ECO:0000256" key="9">
    <source>
        <dbReference type="ARBA" id="ARBA00023242"/>
    </source>
</evidence>
<protein>
    <recommendedName>
        <fullName evidence="11">Ubiquitin-ribosomal protein eL40 fusion protein</fullName>
    </recommendedName>
</protein>
<dbReference type="InterPro" id="IPR001975">
    <property type="entry name" value="Ribosomal_eL40_dom"/>
</dbReference>
<dbReference type="SMART" id="SM01377">
    <property type="entry name" value="Ribosomal_L40e"/>
    <property type="match status" value="1"/>
</dbReference>
<dbReference type="OrthoDB" id="428577at2759"/>
<evidence type="ECO:0000256" key="6">
    <source>
        <dbReference type="ARBA" id="ARBA00022737"/>
    </source>
</evidence>
<organism evidence="13 14">
    <name type="scientific">Enhydra lutris kenyoni</name>
    <name type="common">northern sea otter</name>
    <dbReference type="NCBI Taxonomy" id="391180"/>
    <lineage>
        <taxon>Eukaryota</taxon>
        <taxon>Metazoa</taxon>
        <taxon>Chordata</taxon>
        <taxon>Craniata</taxon>
        <taxon>Vertebrata</taxon>
        <taxon>Euteleostomi</taxon>
        <taxon>Mammalia</taxon>
        <taxon>Eutheria</taxon>
        <taxon>Laurasiatheria</taxon>
        <taxon>Carnivora</taxon>
        <taxon>Caniformia</taxon>
        <taxon>Musteloidea</taxon>
        <taxon>Mustelidae</taxon>
        <taxon>Lutrinae</taxon>
        <taxon>Enhydra</taxon>
    </lineage>
</organism>
<dbReference type="Proteomes" id="UP000248482">
    <property type="component" value="Unplaced"/>
</dbReference>
<keyword evidence="8" id="KW-0689">Ribosomal protein</keyword>
<dbReference type="GO" id="GO:0003735">
    <property type="term" value="F:structural constituent of ribosome"/>
    <property type="evidence" value="ECO:0007669"/>
    <property type="project" value="InterPro"/>
</dbReference>
<dbReference type="InterPro" id="IPR029071">
    <property type="entry name" value="Ubiquitin-like_domsf"/>
</dbReference>
<keyword evidence="13" id="KW-1185">Reference proteome</keyword>
<dbReference type="Gene3D" id="3.10.20.90">
    <property type="entry name" value="Phosphatidylinositol 3-kinase Catalytic Subunit, Chain A, domain 1"/>
    <property type="match status" value="1"/>
</dbReference>
<dbReference type="GO" id="GO:0006412">
    <property type="term" value="P:translation"/>
    <property type="evidence" value="ECO:0007669"/>
    <property type="project" value="InterPro"/>
</dbReference>
<evidence type="ECO:0000256" key="4">
    <source>
        <dbReference type="ARBA" id="ARBA00022490"/>
    </source>
</evidence>
<accession>A0A2Y9KG35</accession>
<dbReference type="Pfam" id="PF01020">
    <property type="entry name" value="Ribosomal_L40e"/>
    <property type="match status" value="1"/>
</dbReference>
<dbReference type="KEGG" id="elk:111154816"/>
<dbReference type="RefSeq" id="XP_022370449.1">
    <property type="nucleotide sequence ID" value="XM_022514741.1"/>
</dbReference>
<sequence>MLNFEKTLAGKTITLEVEPSDTSESIKAKIQVKGKSSLRLVLCLWGGAVEPSPRQLAQTHTRGKIIGRQRFACPHPHAVHRCKNCGHTSPLRPKKEVI</sequence>
<evidence type="ECO:0000313" key="14">
    <source>
        <dbReference type="RefSeq" id="XP_022370449.1"/>
    </source>
</evidence>
<evidence type="ECO:0000256" key="11">
    <source>
        <dbReference type="ARBA" id="ARBA00035298"/>
    </source>
</evidence>
<proteinExistence type="inferred from homology"/>
<comment type="subcellular location">
    <subcellularLocation>
        <location evidence="2">Cytoplasm</location>
    </subcellularLocation>
    <subcellularLocation>
        <location evidence="1">Nucleus</location>
    </subcellularLocation>
</comment>
<evidence type="ECO:0000256" key="7">
    <source>
        <dbReference type="ARBA" id="ARBA00022843"/>
    </source>
</evidence>
<dbReference type="AlphaFoldDB" id="A0A2Y9KG35"/>
<keyword evidence="10" id="KW-0687">Ribonucleoprotein</keyword>
<dbReference type="FunFam" id="3.10.20.90:FF:000469">
    <property type="entry name" value="Polyubiquitin-C"/>
    <property type="match status" value="1"/>
</dbReference>
<evidence type="ECO:0000256" key="1">
    <source>
        <dbReference type="ARBA" id="ARBA00004123"/>
    </source>
</evidence>
<dbReference type="Gene3D" id="4.10.1060.50">
    <property type="match status" value="1"/>
</dbReference>
<dbReference type="InterPro" id="IPR038587">
    <property type="entry name" value="Ribosomal_eL40_sf"/>
</dbReference>
<evidence type="ECO:0000259" key="12">
    <source>
        <dbReference type="SMART" id="SM01377"/>
    </source>
</evidence>
<dbReference type="GO" id="GO:0005634">
    <property type="term" value="C:nucleus"/>
    <property type="evidence" value="ECO:0007669"/>
    <property type="project" value="UniProtKB-SubCell"/>
</dbReference>
<keyword evidence="7" id="KW-0832">Ubl conjugation</keyword>
<dbReference type="InterPro" id="IPR011332">
    <property type="entry name" value="Ribosomal_zn-bd"/>
</dbReference>
<evidence type="ECO:0000256" key="8">
    <source>
        <dbReference type="ARBA" id="ARBA00022980"/>
    </source>
</evidence>
<keyword evidence="4" id="KW-0963">Cytoplasm</keyword>
<keyword evidence="9" id="KW-0539">Nucleus</keyword>
<name>A0A2Y9KG35_ENHLU</name>
<dbReference type="STRING" id="391180.A0A2Y9KG35"/>